<sequence>MTTRTLKAWQNNRETDEVIWQLPQPQTQPRSAVLPRAQQT</sequence>
<protein>
    <submittedName>
        <fullName evidence="1">Uncharacterized protein</fullName>
    </submittedName>
</protein>
<evidence type="ECO:0000313" key="1">
    <source>
        <dbReference type="EMBL" id="MER7378472.1"/>
    </source>
</evidence>
<dbReference type="Proteomes" id="UP001486207">
    <property type="component" value="Unassembled WGS sequence"/>
</dbReference>
<gene>
    <name evidence="1" type="ORF">ABT384_38275</name>
</gene>
<dbReference type="RefSeq" id="WP_268256388.1">
    <property type="nucleotide sequence ID" value="NZ_BNBM01000023.1"/>
</dbReference>
<dbReference type="EMBL" id="JBEPFB010000024">
    <property type="protein sequence ID" value="MER7378472.1"/>
    <property type="molecule type" value="Genomic_DNA"/>
</dbReference>
<accession>A0ABV1Y3P9</accession>
<reference evidence="1 2" key="1">
    <citation type="submission" date="2024-06" db="EMBL/GenBank/DDBJ databases">
        <title>The Natural Products Discovery Center: Release of the First 8490 Sequenced Strains for Exploring Actinobacteria Biosynthetic Diversity.</title>
        <authorList>
            <person name="Kalkreuter E."/>
            <person name="Kautsar S.A."/>
            <person name="Yang D."/>
            <person name="Bader C.D."/>
            <person name="Teijaro C.N."/>
            <person name="Fluegel L."/>
            <person name="Davis C.M."/>
            <person name="Simpson J.R."/>
            <person name="Lauterbach L."/>
            <person name="Steele A.D."/>
            <person name="Gui C."/>
            <person name="Meng S."/>
            <person name="Li G."/>
            <person name="Viehrig K."/>
            <person name="Ye F."/>
            <person name="Su P."/>
            <person name="Kiefer A.F."/>
            <person name="Nichols A."/>
            <person name="Cepeda A.J."/>
            <person name="Yan W."/>
            <person name="Fan B."/>
            <person name="Jiang Y."/>
            <person name="Adhikari A."/>
            <person name="Zheng C.-J."/>
            <person name="Schuster L."/>
            <person name="Cowan T.M."/>
            <person name="Smanski M.J."/>
            <person name="Chevrette M.G."/>
            <person name="De Carvalho L.P.S."/>
            <person name="Shen B."/>
        </authorList>
    </citation>
    <scope>NUCLEOTIDE SEQUENCE [LARGE SCALE GENOMIC DNA]</scope>
    <source>
        <strain evidence="1 2">NPDC000155</strain>
    </source>
</reference>
<name>A0ABV1Y3P9_9ACTN</name>
<keyword evidence="2" id="KW-1185">Reference proteome</keyword>
<comment type="caution">
    <text evidence="1">The sequence shown here is derived from an EMBL/GenBank/DDBJ whole genome shotgun (WGS) entry which is preliminary data.</text>
</comment>
<evidence type="ECO:0000313" key="2">
    <source>
        <dbReference type="Proteomes" id="UP001486207"/>
    </source>
</evidence>
<proteinExistence type="predicted"/>
<organism evidence="1 2">
    <name type="scientific">Streptomyces lanatus</name>
    <dbReference type="NCBI Taxonomy" id="66900"/>
    <lineage>
        <taxon>Bacteria</taxon>
        <taxon>Bacillati</taxon>
        <taxon>Actinomycetota</taxon>
        <taxon>Actinomycetes</taxon>
        <taxon>Kitasatosporales</taxon>
        <taxon>Streptomycetaceae</taxon>
        <taxon>Streptomyces</taxon>
    </lineage>
</organism>